<protein>
    <submittedName>
        <fullName evidence="1">Uncharacterized protein</fullName>
    </submittedName>
</protein>
<dbReference type="AlphaFoldDB" id="A0A327RNB1"/>
<gene>
    <name evidence="1" type="ORF">LY08_01529</name>
</gene>
<dbReference type="RefSeq" id="WP_111659843.1">
    <property type="nucleotide sequence ID" value="NZ_QLLO01000004.1"/>
</dbReference>
<sequence>MKKLLIAVLSLSVFTACENEPLEGFFPGTDGITNPGDGNPGGDGTNPLQLDNYTFDVDTEIPFLGPITINTDFIFNANNKVSSLDVETIAFGIPIMATGTITRDGNGKIIGAKNFEGTTQINQTDVFYSSGNTISQIVYDDFEDDAEDYVYDFTSSGNTITKTEAGNPISTVYTTDASGRLIKKESFEAGASIQVENLTYDANGNCVTVVSSGQNNNNTTYGFDGLTNPLKDGFSDQYWLTILDDDYDSEAGPAIVQFHSTNNWSSVSADGSTVTFMMTYDADNRIVSRNGTFSLDGVDLVQEETFNYVN</sequence>
<dbReference type="EMBL" id="QLLO01000004">
    <property type="protein sequence ID" value="RAJ15177.1"/>
    <property type="molecule type" value="Genomic_DNA"/>
</dbReference>
<organism evidence="1 2">
    <name type="scientific">Olleya aquimaris</name>
    <dbReference type="NCBI Taxonomy" id="639310"/>
    <lineage>
        <taxon>Bacteria</taxon>
        <taxon>Pseudomonadati</taxon>
        <taxon>Bacteroidota</taxon>
        <taxon>Flavobacteriia</taxon>
        <taxon>Flavobacteriales</taxon>
        <taxon>Flavobacteriaceae</taxon>
    </lineage>
</organism>
<evidence type="ECO:0000313" key="1">
    <source>
        <dbReference type="EMBL" id="RAJ15177.1"/>
    </source>
</evidence>
<accession>A0A327RNB1</accession>
<dbReference type="OrthoDB" id="1412495at2"/>
<dbReference type="Gene3D" id="2.180.10.10">
    <property type="entry name" value="RHS repeat-associated core"/>
    <property type="match status" value="1"/>
</dbReference>
<dbReference type="Proteomes" id="UP000248703">
    <property type="component" value="Unassembled WGS sequence"/>
</dbReference>
<keyword evidence="2" id="KW-1185">Reference proteome</keyword>
<evidence type="ECO:0000313" key="2">
    <source>
        <dbReference type="Proteomes" id="UP000248703"/>
    </source>
</evidence>
<proteinExistence type="predicted"/>
<name>A0A327RNB1_9FLAO</name>
<comment type="caution">
    <text evidence="1">The sequence shown here is derived from an EMBL/GenBank/DDBJ whole genome shotgun (WGS) entry which is preliminary data.</text>
</comment>
<reference evidence="1 2" key="1">
    <citation type="submission" date="2018-06" db="EMBL/GenBank/DDBJ databases">
        <title>Genomic Encyclopedia of Archaeal and Bacterial Type Strains, Phase II (KMG-II): from individual species to whole genera.</title>
        <authorList>
            <person name="Goeker M."/>
        </authorList>
    </citation>
    <scope>NUCLEOTIDE SEQUENCE [LARGE SCALE GENOMIC DNA]</scope>
    <source>
        <strain evidence="1 2">DSM 24464</strain>
    </source>
</reference>
<dbReference type="PROSITE" id="PS51257">
    <property type="entry name" value="PROKAR_LIPOPROTEIN"/>
    <property type="match status" value="1"/>
</dbReference>